<proteinExistence type="predicted"/>
<organism evidence="3 4">
    <name type="scientific">Paramecium sonneborni</name>
    <dbReference type="NCBI Taxonomy" id="65129"/>
    <lineage>
        <taxon>Eukaryota</taxon>
        <taxon>Sar</taxon>
        <taxon>Alveolata</taxon>
        <taxon>Ciliophora</taxon>
        <taxon>Intramacronucleata</taxon>
        <taxon>Oligohymenophorea</taxon>
        <taxon>Peniculida</taxon>
        <taxon>Parameciidae</taxon>
        <taxon>Paramecium</taxon>
    </lineage>
</organism>
<dbReference type="EMBL" id="CAJJDN010000029">
    <property type="protein sequence ID" value="CAD8072432.1"/>
    <property type="molecule type" value="Genomic_DNA"/>
</dbReference>
<evidence type="ECO:0000256" key="1">
    <source>
        <dbReference type="SAM" id="MobiDB-lite"/>
    </source>
</evidence>
<feature type="compositionally biased region" description="Acidic residues" evidence="1">
    <location>
        <begin position="281"/>
        <end position="295"/>
    </location>
</feature>
<evidence type="ECO:0000256" key="2">
    <source>
        <dbReference type="SAM" id="Phobius"/>
    </source>
</evidence>
<keyword evidence="2" id="KW-1133">Transmembrane helix</keyword>
<feature type="compositionally biased region" description="Polar residues" evidence="1">
    <location>
        <begin position="245"/>
        <end position="267"/>
    </location>
</feature>
<accession>A0A8S1M1P8</accession>
<evidence type="ECO:0000313" key="4">
    <source>
        <dbReference type="Proteomes" id="UP000692954"/>
    </source>
</evidence>
<name>A0A8S1M1P8_9CILI</name>
<feature type="transmembrane region" description="Helical" evidence="2">
    <location>
        <begin position="15"/>
        <end position="34"/>
    </location>
</feature>
<dbReference type="Proteomes" id="UP000692954">
    <property type="component" value="Unassembled WGS sequence"/>
</dbReference>
<feature type="region of interest" description="Disordered" evidence="1">
    <location>
        <begin position="397"/>
        <end position="416"/>
    </location>
</feature>
<sequence>MLTARFELAPFRTGALIIALTTWPSQVILMIFIMNQHLTVKKQQFIYQLNQMLTQNVQGQLQGPRLSTGLGQNIQMGLGMIQPNFGLQQQNSQQTFMPLSTQLPFPGVPQYQGQIPLQYQMAIQNINQGQLSQHQINYQQQPLVVQNLIQPQPQIQYQQQVVQPPPLQITQPAQIDRKVNYIPQIKQIVKMEEQEIEEIVPVERTIVEYIPVQTIIEKVPIPVEIPYEIMIPKPYQQEIKYPNPQNQFITDNRGNPLSNPDYLNQNRIPPIDPNSQQKFESEEEDEEQPDDEYDEQIEKYTRIIEDIKQRRRRRRNRLGLSPDDEDDFNIRKFQSKFGSPYEDLDGYNGGGYSGGGYKGGGYSGGGYSGGGYSGGGYSGGGYSGGGYSGGNSRYQNYKMDRGYHGRDKNANDYLRR</sequence>
<keyword evidence="4" id="KW-1185">Reference proteome</keyword>
<gene>
    <name evidence="3" type="ORF">PSON_ATCC_30995.1.T0290162</name>
</gene>
<reference evidence="3" key="1">
    <citation type="submission" date="2021-01" db="EMBL/GenBank/DDBJ databases">
        <authorList>
            <consortium name="Genoscope - CEA"/>
            <person name="William W."/>
        </authorList>
    </citation>
    <scope>NUCLEOTIDE SEQUENCE</scope>
</reference>
<protein>
    <submittedName>
        <fullName evidence="3">Uncharacterized protein</fullName>
    </submittedName>
</protein>
<evidence type="ECO:0000313" key="3">
    <source>
        <dbReference type="EMBL" id="CAD8072432.1"/>
    </source>
</evidence>
<dbReference type="OrthoDB" id="318724at2759"/>
<comment type="caution">
    <text evidence="3">The sequence shown here is derived from an EMBL/GenBank/DDBJ whole genome shotgun (WGS) entry which is preliminary data.</text>
</comment>
<feature type="compositionally biased region" description="Basic and acidic residues" evidence="1">
    <location>
        <begin position="398"/>
        <end position="416"/>
    </location>
</feature>
<dbReference type="AlphaFoldDB" id="A0A8S1M1P8"/>
<feature type="region of interest" description="Disordered" evidence="1">
    <location>
        <begin position="245"/>
        <end position="297"/>
    </location>
</feature>
<keyword evidence="2" id="KW-0472">Membrane</keyword>
<keyword evidence="2" id="KW-0812">Transmembrane</keyword>